<dbReference type="NCBIfam" id="TIGR01552">
    <property type="entry name" value="phd_fam"/>
    <property type="match status" value="1"/>
</dbReference>
<reference evidence="3 4" key="1">
    <citation type="submission" date="2012-06" db="EMBL/GenBank/DDBJ databases">
        <title>The complete chromosome of genome of Turneriella parva DSM 21527.</title>
        <authorList>
            <consortium name="US DOE Joint Genome Institute (JGI-PGF)"/>
            <person name="Lucas S."/>
            <person name="Han J."/>
            <person name="Lapidus A."/>
            <person name="Bruce D."/>
            <person name="Goodwin L."/>
            <person name="Pitluck S."/>
            <person name="Peters L."/>
            <person name="Kyrpides N."/>
            <person name="Mavromatis K."/>
            <person name="Ivanova N."/>
            <person name="Mikhailova N."/>
            <person name="Chertkov O."/>
            <person name="Detter J.C."/>
            <person name="Tapia R."/>
            <person name="Han C."/>
            <person name="Land M."/>
            <person name="Hauser L."/>
            <person name="Markowitz V."/>
            <person name="Cheng J.-F."/>
            <person name="Hugenholtz P."/>
            <person name="Woyke T."/>
            <person name="Wu D."/>
            <person name="Gronow S."/>
            <person name="Wellnitz S."/>
            <person name="Brambilla E."/>
            <person name="Klenk H.-P."/>
            <person name="Eisen J.A."/>
        </authorList>
    </citation>
    <scope>NUCLEOTIDE SEQUENCE [LARGE SCALE GENOMIC DNA]</scope>
    <source>
        <strain evidence="4">ATCC BAA-1111 / DSM 21527 / NCTC 11395 / H</strain>
    </source>
</reference>
<dbReference type="InterPro" id="IPR036165">
    <property type="entry name" value="YefM-like_sf"/>
</dbReference>
<dbReference type="EMBL" id="CP002959">
    <property type="protein sequence ID" value="AFM14412.1"/>
    <property type="molecule type" value="Genomic_DNA"/>
</dbReference>
<dbReference type="InterPro" id="IPR006442">
    <property type="entry name" value="Antitoxin_Phd/YefM"/>
</dbReference>
<dbReference type="KEGG" id="tpx:Turpa_3778"/>
<comment type="similarity">
    <text evidence="1 2">Belongs to the phD/YefM antitoxin family.</text>
</comment>
<accession>I4BAV5</accession>
<protein>
    <recommendedName>
        <fullName evidence="2">Antitoxin</fullName>
    </recommendedName>
</protein>
<name>I4BAV5_TURPD</name>
<comment type="function">
    <text evidence="2">Antitoxin component of a type II toxin-antitoxin (TA) system.</text>
</comment>
<dbReference type="RefSeq" id="WP_014804889.1">
    <property type="nucleotide sequence ID" value="NC_018020.1"/>
</dbReference>
<dbReference type="OrthoDB" id="9800503at2"/>
<dbReference type="STRING" id="869212.Turpa_3778"/>
<dbReference type="Proteomes" id="UP000006048">
    <property type="component" value="Chromosome"/>
</dbReference>
<keyword evidence="4" id="KW-1185">Reference proteome</keyword>
<dbReference type="HOGENOM" id="CLU_189192_0_0_12"/>
<organism evidence="3 4">
    <name type="scientific">Turneriella parva (strain ATCC BAA-1111 / DSM 21527 / NCTC 11395 / H)</name>
    <name type="common">Leptospira parva</name>
    <dbReference type="NCBI Taxonomy" id="869212"/>
    <lineage>
        <taxon>Bacteria</taxon>
        <taxon>Pseudomonadati</taxon>
        <taxon>Spirochaetota</taxon>
        <taxon>Spirochaetia</taxon>
        <taxon>Leptospirales</taxon>
        <taxon>Leptospiraceae</taxon>
        <taxon>Turneriella</taxon>
    </lineage>
</organism>
<dbReference type="Gene3D" id="3.40.1620.10">
    <property type="entry name" value="YefM-like domain"/>
    <property type="match status" value="1"/>
</dbReference>
<gene>
    <name evidence="3" type="ordered locus">Turpa_3778</name>
</gene>
<dbReference type="Pfam" id="PF02604">
    <property type="entry name" value="PhdYeFM_antitox"/>
    <property type="match status" value="1"/>
</dbReference>
<dbReference type="AlphaFoldDB" id="I4BAV5"/>
<dbReference type="SUPFAM" id="SSF143120">
    <property type="entry name" value="YefM-like"/>
    <property type="match status" value="1"/>
</dbReference>
<evidence type="ECO:0000256" key="1">
    <source>
        <dbReference type="ARBA" id="ARBA00009981"/>
    </source>
</evidence>
<evidence type="ECO:0000313" key="3">
    <source>
        <dbReference type="EMBL" id="AFM14412.1"/>
    </source>
</evidence>
<evidence type="ECO:0000313" key="4">
    <source>
        <dbReference type="Proteomes" id="UP000006048"/>
    </source>
</evidence>
<evidence type="ECO:0000256" key="2">
    <source>
        <dbReference type="RuleBase" id="RU362080"/>
    </source>
</evidence>
<proteinExistence type="inferred from homology"/>
<sequence length="78" mass="9008">MLLNVAYSELRQHLAENLDAVANGDTILVERRGKVVAKIVPVEQPKKAKKSWHRKFEPIKIKGPPMSETIRQMRDESW</sequence>